<proteinExistence type="inferred from homology"/>
<gene>
    <name evidence="5" type="primary">xseB_11</name>
    <name evidence="5" type="ORF">GALL_414340</name>
</gene>
<feature type="compositionally biased region" description="Polar residues" evidence="4">
    <location>
        <begin position="11"/>
        <end position="25"/>
    </location>
</feature>
<dbReference type="EMBL" id="MLJW01001749">
    <property type="protein sequence ID" value="OIQ76875.1"/>
    <property type="molecule type" value="Genomic_DNA"/>
</dbReference>
<dbReference type="PANTHER" id="PTHR34137:SF1">
    <property type="entry name" value="EXODEOXYRIBONUCLEASE 7 SMALL SUBUNIT"/>
    <property type="match status" value="1"/>
</dbReference>
<keyword evidence="3 5" id="KW-0378">Hydrolase</keyword>
<evidence type="ECO:0000256" key="1">
    <source>
        <dbReference type="ARBA" id="ARBA00022490"/>
    </source>
</evidence>
<dbReference type="NCBIfam" id="NF002141">
    <property type="entry name" value="PRK00977.1-5"/>
    <property type="match status" value="1"/>
</dbReference>
<dbReference type="Pfam" id="PF02609">
    <property type="entry name" value="Exonuc_VII_S"/>
    <property type="match status" value="1"/>
</dbReference>
<reference evidence="5" key="1">
    <citation type="submission" date="2016-10" db="EMBL/GenBank/DDBJ databases">
        <title>Sequence of Gallionella enrichment culture.</title>
        <authorList>
            <person name="Poehlein A."/>
            <person name="Muehling M."/>
            <person name="Daniel R."/>
        </authorList>
    </citation>
    <scope>NUCLEOTIDE SEQUENCE</scope>
</reference>
<feature type="region of interest" description="Disordered" evidence="4">
    <location>
        <begin position="1"/>
        <end position="27"/>
    </location>
</feature>
<dbReference type="Gene3D" id="1.10.287.1040">
    <property type="entry name" value="Exonuclease VII, small subunit"/>
    <property type="match status" value="1"/>
</dbReference>
<sequence>MAPRAREAPRNTMNATTRKSPQPASYEQAVGELEQLVLQLESGQMGLDDTLQAYARGQTLLRYCRDRLAAVEQRIEVLDGGELKPYADGERDASA</sequence>
<dbReference type="GO" id="GO:0005829">
    <property type="term" value="C:cytosol"/>
    <property type="evidence" value="ECO:0007669"/>
    <property type="project" value="TreeGrafter"/>
</dbReference>
<keyword evidence="2" id="KW-0540">Nuclease</keyword>
<evidence type="ECO:0000256" key="4">
    <source>
        <dbReference type="SAM" id="MobiDB-lite"/>
    </source>
</evidence>
<dbReference type="GO" id="GO:0006308">
    <property type="term" value="P:DNA catabolic process"/>
    <property type="evidence" value="ECO:0007669"/>
    <property type="project" value="InterPro"/>
</dbReference>
<dbReference type="NCBIfam" id="TIGR01280">
    <property type="entry name" value="xseB"/>
    <property type="match status" value="1"/>
</dbReference>
<dbReference type="AlphaFoldDB" id="A0A1J5QH80"/>
<name>A0A1J5QH80_9ZZZZ</name>
<dbReference type="PANTHER" id="PTHR34137">
    <property type="entry name" value="EXODEOXYRIBONUCLEASE 7 SMALL SUBUNIT"/>
    <property type="match status" value="1"/>
</dbReference>
<comment type="caution">
    <text evidence="5">The sequence shown here is derived from an EMBL/GenBank/DDBJ whole genome shotgun (WGS) entry which is preliminary data.</text>
</comment>
<dbReference type="SUPFAM" id="SSF116842">
    <property type="entry name" value="XseB-like"/>
    <property type="match status" value="1"/>
</dbReference>
<dbReference type="InterPro" id="IPR003761">
    <property type="entry name" value="Exonuc_VII_S"/>
</dbReference>
<organism evidence="5">
    <name type="scientific">mine drainage metagenome</name>
    <dbReference type="NCBI Taxonomy" id="410659"/>
    <lineage>
        <taxon>unclassified sequences</taxon>
        <taxon>metagenomes</taxon>
        <taxon>ecological metagenomes</taxon>
    </lineage>
</organism>
<evidence type="ECO:0000313" key="5">
    <source>
        <dbReference type="EMBL" id="OIQ76875.1"/>
    </source>
</evidence>
<dbReference type="HAMAP" id="MF_00337">
    <property type="entry name" value="Exonuc_7_S"/>
    <property type="match status" value="1"/>
</dbReference>
<dbReference type="GO" id="GO:0009318">
    <property type="term" value="C:exodeoxyribonuclease VII complex"/>
    <property type="evidence" value="ECO:0007669"/>
    <property type="project" value="InterPro"/>
</dbReference>
<protein>
    <submittedName>
        <fullName evidence="5">Exodeoxyribonuclease 7 small subunit</fullName>
        <ecNumber evidence="5">3.1.11.6</ecNumber>
    </submittedName>
</protein>
<dbReference type="EC" id="3.1.11.6" evidence="5"/>
<evidence type="ECO:0000256" key="2">
    <source>
        <dbReference type="ARBA" id="ARBA00022722"/>
    </source>
</evidence>
<accession>A0A1J5QH80</accession>
<keyword evidence="1" id="KW-0963">Cytoplasm</keyword>
<evidence type="ECO:0000256" key="3">
    <source>
        <dbReference type="ARBA" id="ARBA00022801"/>
    </source>
</evidence>
<dbReference type="GO" id="GO:0008855">
    <property type="term" value="F:exodeoxyribonuclease VII activity"/>
    <property type="evidence" value="ECO:0007669"/>
    <property type="project" value="UniProtKB-EC"/>
</dbReference>
<dbReference type="InterPro" id="IPR037004">
    <property type="entry name" value="Exonuc_VII_ssu_sf"/>
</dbReference>